<evidence type="ECO:0000256" key="3">
    <source>
        <dbReference type="ARBA" id="ARBA00022670"/>
    </source>
</evidence>
<feature type="transmembrane region" description="Helical" evidence="8">
    <location>
        <begin position="26"/>
        <end position="43"/>
    </location>
</feature>
<feature type="transmembrane region" description="Helical" evidence="8">
    <location>
        <begin position="82"/>
        <end position="99"/>
    </location>
</feature>
<evidence type="ECO:0000256" key="4">
    <source>
        <dbReference type="ARBA" id="ARBA00022692"/>
    </source>
</evidence>
<dbReference type="AlphaFoldDB" id="A0AA43KB11"/>
<feature type="transmembrane region" description="Helical" evidence="8">
    <location>
        <begin position="310"/>
        <end position="329"/>
    </location>
</feature>
<evidence type="ECO:0000256" key="5">
    <source>
        <dbReference type="ARBA" id="ARBA00022801"/>
    </source>
</evidence>
<protein>
    <submittedName>
        <fullName evidence="9">Cyanoexosortase A system-associated protein</fullName>
    </submittedName>
</protein>
<evidence type="ECO:0000313" key="10">
    <source>
        <dbReference type="Proteomes" id="UP001159387"/>
    </source>
</evidence>
<feature type="transmembrane region" description="Helical" evidence="8">
    <location>
        <begin position="265"/>
        <end position="289"/>
    </location>
</feature>
<feature type="transmembrane region" description="Helical" evidence="8">
    <location>
        <begin position="55"/>
        <end position="70"/>
    </location>
</feature>
<evidence type="ECO:0000256" key="2">
    <source>
        <dbReference type="ARBA" id="ARBA00022475"/>
    </source>
</evidence>
<keyword evidence="10" id="KW-1185">Reference proteome</keyword>
<sequence length="527" mass="61275">MLINKPKITATKKLLLAKLSPLLQKQWFYLLGIFTTLAIWHLDIIRNHPIASEEITFYTLYWGGILYLLWQNRHQEHNPSWFSSWLGLGLLFLVIVRPLHFWHLDLMLFRYAPIVAGLGLGLLSFGFLGFKHHWRLFLLLCLMLFPFGLINEIFDSRLHFSELTASISAFSLHYIGFKATYYGDLVKLPTGQVRVLYYCTGGLLILWLLKLTLLILVVVSPLTWRQRWTLVISAISVGFLTGCIRVALLVVVVNNKDLFDYWHSYTGGSMFMVFSTITYAFLCNWILSLENLSAENIQPIHTQIITPERRFFLLGTWVGIILTAIFLIATKININNSINLPDQLSLTNWQQINVSSLQEQKIYLDTQKFFIVKSGKNYSYINNNQQLDVEMRYMINTRGNNNPFLDAKNPDFLKIKNLPKKVIFSPKIGYSNLYSDGNKGFLLSCVNPRGGGTVNSQQFMQNRYQYDLSFNRFLPWIFGQDVLRDDRCLWTQLSVPVKGRQPDDIYSVLESIWLENYWKWQSLLLNK</sequence>
<feature type="transmembrane region" description="Helical" evidence="8">
    <location>
        <begin position="230"/>
        <end position="253"/>
    </location>
</feature>
<keyword evidence="2" id="KW-1003">Cell membrane</keyword>
<dbReference type="RefSeq" id="WP_280654053.1">
    <property type="nucleotide sequence ID" value="NZ_JANQDH010000041.1"/>
</dbReference>
<dbReference type="Proteomes" id="UP001159387">
    <property type="component" value="Unassembled WGS sequence"/>
</dbReference>
<dbReference type="NCBIfam" id="TIGR04153">
    <property type="entry name" value="cyanosortA_assc"/>
    <property type="match status" value="1"/>
</dbReference>
<feature type="transmembrane region" description="Helical" evidence="8">
    <location>
        <begin position="195"/>
        <end position="218"/>
    </location>
</feature>
<dbReference type="InterPro" id="IPR019127">
    <property type="entry name" value="Exosortase"/>
</dbReference>
<gene>
    <name evidence="9" type="ORF">NWP17_06255</name>
</gene>
<dbReference type="Pfam" id="PF09721">
    <property type="entry name" value="Exosortase_EpsH"/>
    <property type="match status" value="1"/>
</dbReference>
<feature type="transmembrane region" description="Helical" evidence="8">
    <location>
        <begin position="111"/>
        <end position="130"/>
    </location>
</feature>
<dbReference type="GO" id="GO:0008233">
    <property type="term" value="F:peptidase activity"/>
    <property type="evidence" value="ECO:0007669"/>
    <property type="project" value="UniProtKB-KW"/>
</dbReference>
<organism evidence="9 10">
    <name type="scientific">Chrysosporum bergii ANA360D</name>
    <dbReference type="NCBI Taxonomy" id="617107"/>
    <lineage>
        <taxon>Bacteria</taxon>
        <taxon>Bacillati</taxon>
        <taxon>Cyanobacteriota</taxon>
        <taxon>Cyanophyceae</taxon>
        <taxon>Nostocales</taxon>
        <taxon>Nodulariaceae</taxon>
        <taxon>Chrysosporum</taxon>
    </lineage>
</organism>
<evidence type="ECO:0000313" key="9">
    <source>
        <dbReference type="EMBL" id="MDH6060041.1"/>
    </source>
</evidence>
<evidence type="ECO:0000256" key="8">
    <source>
        <dbReference type="SAM" id="Phobius"/>
    </source>
</evidence>
<keyword evidence="5" id="KW-0378">Hydrolase</keyword>
<evidence type="ECO:0000256" key="6">
    <source>
        <dbReference type="ARBA" id="ARBA00022989"/>
    </source>
</evidence>
<reference evidence="9 10" key="1">
    <citation type="journal article" date="2023" name="J. Phycol.">
        <title>Chrysosporum ovalisporum is synonymous with the true-branching cyanobacterium Umezakia natans (Nostocales/Aphanizomenonaceae).</title>
        <authorList>
            <person name="McGregor G.B."/>
            <person name="Sendall B.C."/>
            <person name="Niiyama Y."/>
            <person name="Tuji A."/>
            <person name="Willis A."/>
        </authorList>
    </citation>
    <scope>NUCLEOTIDE SEQUENCE [LARGE SCALE GENOMIC DNA]</scope>
    <source>
        <strain evidence="9 10">ANA360D</strain>
    </source>
</reference>
<proteinExistence type="predicted"/>
<keyword evidence="7 8" id="KW-0472">Membrane</keyword>
<keyword evidence="3" id="KW-0645">Protease</keyword>
<feature type="transmembrane region" description="Helical" evidence="8">
    <location>
        <begin position="136"/>
        <end position="154"/>
    </location>
</feature>
<evidence type="ECO:0000256" key="1">
    <source>
        <dbReference type="ARBA" id="ARBA00004651"/>
    </source>
</evidence>
<dbReference type="GO" id="GO:0005886">
    <property type="term" value="C:plasma membrane"/>
    <property type="evidence" value="ECO:0007669"/>
    <property type="project" value="UniProtKB-SubCell"/>
</dbReference>
<accession>A0AA43KB11</accession>
<name>A0AA43KB11_9CYAN</name>
<comment type="subcellular location">
    <subcellularLocation>
        <location evidence="1">Cell membrane</location>
        <topology evidence="1">Multi-pass membrane protein</topology>
    </subcellularLocation>
</comment>
<dbReference type="InterPro" id="IPR026392">
    <property type="entry name" value="Exo/Archaeosortase_dom"/>
</dbReference>
<keyword evidence="6 8" id="KW-1133">Transmembrane helix</keyword>
<dbReference type="GO" id="GO:0006508">
    <property type="term" value="P:proteolysis"/>
    <property type="evidence" value="ECO:0007669"/>
    <property type="project" value="UniProtKB-KW"/>
</dbReference>
<dbReference type="EMBL" id="JANQDH010000041">
    <property type="protein sequence ID" value="MDH6060041.1"/>
    <property type="molecule type" value="Genomic_DNA"/>
</dbReference>
<keyword evidence="4 8" id="KW-0812">Transmembrane</keyword>
<evidence type="ECO:0000256" key="7">
    <source>
        <dbReference type="ARBA" id="ARBA00023136"/>
    </source>
</evidence>
<dbReference type="NCBIfam" id="TIGR04178">
    <property type="entry name" value="exo_archaeo"/>
    <property type="match status" value="1"/>
</dbReference>
<dbReference type="InterPro" id="IPR026411">
    <property type="entry name" value="Cyanosort_A_assoc"/>
</dbReference>
<comment type="caution">
    <text evidence="9">The sequence shown here is derived from an EMBL/GenBank/DDBJ whole genome shotgun (WGS) entry which is preliminary data.</text>
</comment>